<sequence>MPIPIPPELGRSPVTCPQCGTVAEQDWLRLSGYSVQSGNKQLPDFTWCICRACSKPSLWEVNALISADDGEDVLKVGRQVWPLRGGPPPHEDMPADARRHYEQAREVLNASPQAASALLRVATESLVLELLGTSAKLNDAIGELLSSGRITPRVQQACDVLRVTGNDALHPGQIDEAEEAADATALFSLVNLIVEQAITEPKTVAAMYAALPATKREAIEKRDQRNHS</sequence>
<keyword evidence="3" id="KW-1185">Reference proteome</keyword>
<comment type="caution">
    <text evidence="2">The sequence shown here is derived from an EMBL/GenBank/DDBJ whole genome shotgun (WGS) entry which is preliminary data.</text>
</comment>
<evidence type="ECO:0000313" key="3">
    <source>
        <dbReference type="Proteomes" id="UP000523079"/>
    </source>
</evidence>
<dbReference type="RefSeq" id="WP_182560552.1">
    <property type="nucleotide sequence ID" value="NZ_JACGWT010000004.1"/>
</dbReference>
<feature type="domain" description="DUF4145" evidence="1">
    <location>
        <begin position="103"/>
        <end position="183"/>
    </location>
</feature>
<evidence type="ECO:0000313" key="2">
    <source>
        <dbReference type="EMBL" id="MBA8794922.1"/>
    </source>
</evidence>
<organism evidence="2 3">
    <name type="scientific">Microlunatus kandeliicorticis</name>
    <dbReference type="NCBI Taxonomy" id="1759536"/>
    <lineage>
        <taxon>Bacteria</taxon>
        <taxon>Bacillati</taxon>
        <taxon>Actinomycetota</taxon>
        <taxon>Actinomycetes</taxon>
        <taxon>Propionibacteriales</taxon>
        <taxon>Propionibacteriaceae</taxon>
        <taxon>Microlunatus</taxon>
    </lineage>
</organism>
<protein>
    <recommendedName>
        <fullName evidence="1">DUF4145 domain-containing protein</fullName>
    </recommendedName>
</protein>
<name>A0A7W3P6G2_9ACTN</name>
<dbReference type="Pfam" id="PF13643">
    <property type="entry name" value="DUF4145"/>
    <property type="match status" value="1"/>
</dbReference>
<reference evidence="2 3" key="1">
    <citation type="submission" date="2020-07" db="EMBL/GenBank/DDBJ databases">
        <title>Sequencing the genomes of 1000 actinobacteria strains.</title>
        <authorList>
            <person name="Klenk H.-P."/>
        </authorList>
    </citation>
    <scope>NUCLEOTIDE SEQUENCE [LARGE SCALE GENOMIC DNA]</scope>
    <source>
        <strain evidence="2 3">DSM 100723</strain>
    </source>
</reference>
<dbReference type="EMBL" id="JACGWT010000004">
    <property type="protein sequence ID" value="MBA8794922.1"/>
    <property type="molecule type" value="Genomic_DNA"/>
</dbReference>
<proteinExistence type="predicted"/>
<dbReference type="Proteomes" id="UP000523079">
    <property type="component" value="Unassembled WGS sequence"/>
</dbReference>
<dbReference type="InterPro" id="IPR025285">
    <property type="entry name" value="DUF4145"/>
</dbReference>
<evidence type="ECO:0000259" key="1">
    <source>
        <dbReference type="Pfam" id="PF13643"/>
    </source>
</evidence>
<accession>A0A7W3P6G2</accession>
<gene>
    <name evidence="2" type="ORF">FHX74_002550</name>
</gene>
<dbReference type="AlphaFoldDB" id="A0A7W3P6G2"/>